<dbReference type="InterPro" id="IPR019479">
    <property type="entry name" value="Peroxiredoxin_C"/>
</dbReference>
<proteinExistence type="predicted"/>
<reference evidence="3" key="1">
    <citation type="submission" date="2023-09" db="UniProtKB">
        <authorList>
            <consortium name="Ensembl"/>
        </authorList>
    </citation>
    <scope>IDENTIFICATION</scope>
</reference>
<feature type="domain" description="Peroxiredoxin C-terminal" evidence="2">
    <location>
        <begin position="59"/>
        <end position="76"/>
    </location>
</feature>
<organism evidence="3">
    <name type="scientific">Stegastes partitus</name>
    <name type="common">bicolor damselfish</name>
    <dbReference type="NCBI Taxonomy" id="144197"/>
    <lineage>
        <taxon>Eukaryota</taxon>
        <taxon>Metazoa</taxon>
        <taxon>Chordata</taxon>
        <taxon>Craniata</taxon>
        <taxon>Vertebrata</taxon>
        <taxon>Euteleostomi</taxon>
        <taxon>Actinopterygii</taxon>
        <taxon>Neopterygii</taxon>
        <taxon>Teleostei</taxon>
        <taxon>Neoteleostei</taxon>
        <taxon>Acanthomorphata</taxon>
        <taxon>Ovalentaria</taxon>
        <taxon>Pomacentridae</taxon>
        <taxon>Stegastes</taxon>
    </lineage>
</organism>
<sequence length="78" mass="8824">LWPLRIRIGHPWSIIRVTDTSSESCTTECLIISLNCRSPSMTRLLVALWMRLVQASQFKHGEVCPAGWKPESGTIVKM</sequence>
<evidence type="ECO:0000256" key="1">
    <source>
        <dbReference type="ARBA" id="ARBA00022559"/>
    </source>
</evidence>
<dbReference type="Pfam" id="PF10417">
    <property type="entry name" value="1-cysPrx_C"/>
    <property type="match status" value="1"/>
</dbReference>
<dbReference type="GO" id="GO:0051920">
    <property type="term" value="F:peroxiredoxin activity"/>
    <property type="evidence" value="ECO:0007669"/>
    <property type="project" value="InterPro"/>
</dbReference>
<evidence type="ECO:0000259" key="2">
    <source>
        <dbReference type="Pfam" id="PF10417"/>
    </source>
</evidence>
<keyword evidence="1" id="KW-0575">Peroxidase</keyword>
<protein>
    <recommendedName>
        <fullName evidence="2">Peroxiredoxin C-terminal domain-containing protein</fullName>
    </recommendedName>
</protein>
<dbReference type="AlphaFoldDB" id="A0A3B4Z9C2"/>
<accession>A0A3B4Z9C2</accession>
<keyword evidence="1" id="KW-0560">Oxidoreductase</keyword>
<evidence type="ECO:0000313" key="3">
    <source>
        <dbReference type="Ensembl" id="ENSSPAP00000003114.1"/>
    </source>
</evidence>
<name>A0A3B4Z9C2_9TELE</name>
<dbReference type="Ensembl" id="ENSSPAT00000003162.1">
    <property type="protein sequence ID" value="ENSSPAP00000003114.1"/>
    <property type="gene ID" value="ENSSPAG00000002379.1"/>
</dbReference>